<keyword evidence="3" id="KW-1185">Reference proteome</keyword>
<accession>A0AAX6MYS8</accession>
<feature type="compositionally biased region" description="Polar residues" evidence="1">
    <location>
        <begin position="57"/>
        <end position="66"/>
    </location>
</feature>
<organism evidence="2 3">
    <name type="scientific">Daldinia eschscholtzii</name>
    <dbReference type="NCBI Taxonomy" id="292717"/>
    <lineage>
        <taxon>Eukaryota</taxon>
        <taxon>Fungi</taxon>
        <taxon>Dikarya</taxon>
        <taxon>Ascomycota</taxon>
        <taxon>Pezizomycotina</taxon>
        <taxon>Sordariomycetes</taxon>
        <taxon>Xylariomycetidae</taxon>
        <taxon>Xylariales</taxon>
        <taxon>Hypoxylaceae</taxon>
        <taxon>Daldinia</taxon>
    </lineage>
</organism>
<evidence type="ECO:0000256" key="1">
    <source>
        <dbReference type="SAM" id="MobiDB-lite"/>
    </source>
</evidence>
<gene>
    <name evidence="2" type="ORF">Daesc_000116</name>
</gene>
<protein>
    <submittedName>
        <fullName evidence="2">Uncharacterized protein</fullName>
    </submittedName>
</protein>
<evidence type="ECO:0000313" key="2">
    <source>
        <dbReference type="EMBL" id="KAK6957332.1"/>
    </source>
</evidence>
<evidence type="ECO:0000313" key="3">
    <source>
        <dbReference type="Proteomes" id="UP001369815"/>
    </source>
</evidence>
<dbReference type="EMBL" id="JBANMG010000001">
    <property type="protein sequence ID" value="KAK6957332.1"/>
    <property type="molecule type" value="Genomic_DNA"/>
</dbReference>
<comment type="caution">
    <text evidence="2">The sequence shown here is derived from an EMBL/GenBank/DDBJ whole genome shotgun (WGS) entry which is preliminary data.</text>
</comment>
<dbReference type="AlphaFoldDB" id="A0AAX6MYS8"/>
<name>A0AAX6MYS8_9PEZI</name>
<sequence>MLYSLSNLRRAEFCRVAQVAARSTSLLRSSASRWQSYSLSSIPSPLKPTIIRHISTSPILRSTDNGDNPPPKDPSLSPRSPLSRARFQNYSSFNWSDPFQEKQGDEEIKKPDISAYEDPFAPEIDFATGELNKNKFLEERPAPTRPPYVLSRELAVPFRSPEMPTWRGLLSFYPSKYPQTGSAMT</sequence>
<proteinExistence type="predicted"/>
<reference evidence="2 3" key="1">
    <citation type="journal article" date="2024" name="Front Chem Biol">
        <title>Unveiling the potential of Daldinia eschscholtzii MFLUCC 19-0629 through bioactivity and bioinformatics studies for enhanced sustainable agriculture production.</title>
        <authorList>
            <person name="Brooks S."/>
            <person name="Weaver J.A."/>
            <person name="Klomchit A."/>
            <person name="Alharthi S.A."/>
            <person name="Onlamun T."/>
            <person name="Nurani R."/>
            <person name="Vong T.K."/>
            <person name="Alberti F."/>
            <person name="Greco C."/>
        </authorList>
    </citation>
    <scope>NUCLEOTIDE SEQUENCE [LARGE SCALE GENOMIC DNA]</scope>
    <source>
        <strain evidence="2">MFLUCC 19-0629</strain>
    </source>
</reference>
<dbReference type="Proteomes" id="UP001369815">
    <property type="component" value="Unassembled WGS sequence"/>
</dbReference>
<feature type="region of interest" description="Disordered" evidence="1">
    <location>
        <begin position="89"/>
        <end position="108"/>
    </location>
</feature>
<feature type="compositionally biased region" description="Basic and acidic residues" evidence="1">
    <location>
        <begin position="99"/>
        <end position="108"/>
    </location>
</feature>
<feature type="region of interest" description="Disordered" evidence="1">
    <location>
        <begin position="57"/>
        <end position="82"/>
    </location>
</feature>